<keyword evidence="4" id="KW-1185">Reference proteome</keyword>
<evidence type="ECO:0000256" key="1">
    <source>
        <dbReference type="SAM" id="MobiDB-lite"/>
    </source>
</evidence>
<evidence type="ECO:0000313" key="4">
    <source>
        <dbReference type="Proteomes" id="UP001240639"/>
    </source>
</evidence>
<feature type="region of interest" description="Disordered" evidence="1">
    <location>
        <begin position="87"/>
        <end position="152"/>
    </location>
</feature>
<feature type="region of interest" description="Disordered" evidence="1">
    <location>
        <begin position="290"/>
        <end position="326"/>
    </location>
</feature>
<keyword evidence="2" id="KW-0472">Membrane</keyword>
<dbReference type="Proteomes" id="UP001240639">
    <property type="component" value="Unassembled WGS sequence"/>
</dbReference>
<sequence>MSGTETRMPISSHPAFPWVVGLYFAVLLAGGLFVMPDAVHVNLRSWLGIEALVGNALSAKLVLSVLAGILGLLVGVAIARRVSGAKAKKLSDERSDTELAAPAIDPDNSAHDDSEPHEDAVWLGDDDLGEEPERSAPEEAPHRMFNPRDYLTEDGLETGPEIERDTIVSTEPVDAEFEEVEVAAESGHLEPEDHDREAEPELTNEWFDVGSEQGSEELEEPAATTADMPEVVEPETQPALPRSEAMGDLSLAELTGRLERALAAQRKAEDGDAQSIAPDADPVIAFLRREADRKAPPASAEGEDKEDTQTSLRSALERLSQVSKRS</sequence>
<feature type="compositionally biased region" description="Basic and acidic residues" evidence="1">
    <location>
        <begin position="108"/>
        <end position="120"/>
    </location>
</feature>
<protein>
    <submittedName>
        <fullName evidence="3">Uncharacterized protein</fullName>
    </submittedName>
</protein>
<dbReference type="EMBL" id="JAVAIM010000001">
    <property type="protein sequence ID" value="MDP4573938.1"/>
    <property type="molecule type" value="Genomic_DNA"/>
</dbReference>
<feature type="region of interest" description="Disordered" evidence="1">
    <location>
        <begin position="211"/>
        <end position="244"/>
    </location>
</feature>
<evidence type="ECO:0000313" key="3">
    <source>
        <dbReference type="EMBL" id="MDP4573938.1"/>
    </source>
</evidence>
<proteinExistence type="predicted"/>
<accession>A0ABT9HLC4</accession>
<reference evidence="3 4" key="1">
    <citation type="submission" date="2023-08" db="EMBL/GenBank/DDBJ databases">
        <title>genomic of G39.</title>
        <authorList>
            <person name="Wang Y."/>
        </authorList>
    </citation>
    <scope>NUCLEOTIDE SEQUENCE [LARGE SCALE GENOMIC DNA]</scope>
    <source>
        <strain evidence="3 4">G39</strain>
    </source>
</reference>
<feature type="compositionally biased region" description="Basic and acidic residues" evidence="1">
    <location>
        <begin position="131"/>
        <end position="142"/>
    </location>
</feature>
<comment type="caution">
    <text evidence="3">The sequence shown here is derived from an EMBL/GenBank/DDBJ whole genome shotgun (WGS) entry which is preliminary data.</text>
</comment>
<feature type="transmembrane region" description="Helical" evidence="2">
    <location>
        <begin position="56"/>
        <end position="79"/>
    </location>
</feature>
<name>A0ABT9HLC4_9SPHN</name>
<feature type="region of interest" description="Disordered" evidence="1">
    <location>
        <begin position="181"/>
        <end position="200"/>
    </location>
</feature>
<keyword evidence="2" id="KW-0812">Transmembrane</keyword>
<gene>
    <name evidence="3" type="ORF">Q9K02_02140</name>
</gene>
<dbReference type="RefSeq" id="WP_305931398.1">
    <property type="nucleotide sequence ID" value="NZ_JAVAIM010000001.1"/>
</dbReference>
<feature type="compositionally biased region" description="Basic and acidic residues" evidence="1">
    <location>
        <begin position="187"/>
        <end position="199"/>
    </location>
</feature>
<evidence type="ECO:0000256" key="2">
    <source>
        <dbReference type="SAM" id="Phobius"/>
    </source>
</evidence>
<organism evidence="3 4">
    <name type="scientific">Qipengyuania profundimaris</name>
    <dbReference type="NCBI Taxonomy" id="3067652"/>
    <lineage>
        <taxon>Bacteria</taxon>
        <taxon>Pseudomonadati</taxon>
        <taxon>Pseudomonadota</taxon>
        <taxon>Alphaproteobacteria</taxon>
        <taxon>Sphingomonadales</taxon>
        <taxon>Erythrobacteraceae</taxon>
        <taxon>Qipengyuania</taxon>
    </lineage>
</organism>
<feature type="transmembrane region" description="Helical" evidence="2">
    <location>
        <begin position="15"/>
        <end position="36"/>
    </location>
</feature>
<keyword evidence="2" id="KW-1133">Transmembrane helix</keyword>